<reference evidence="9" key="2">
    <citation type="submission" date="2015-07" db="EMBL/GenBank/DDBJ databases">
        <title>MeaNS - Measles Nucleotide Surveillance Program.</title>
        <authorList>
            <person name="Tran T."/>
            <person name="Druce J."/>
        </authorList>
    </citation>
    <scope>NUCLEOTIDE SEQUENCE</scope>
    <source>
        <strain evidence="9">DSM 9887</strain>
    </source>
</reference>
<evidence type="ECO:0000256" key="2">
    <source>
        <dbReference type="ARBA" id="ARBA00022448"/>
    </source>
</evidence>
<feature type="transmembrane region" description="Helical" evidence="6">
    <location>
        <begin position="324"/>
        <end position="345"/>
    </location>
</feature>
<dbReference type="Proteomes" id="UP000319578">
    <property type="component" value="Unassembled WGS sequence"/>
</dbReference>
<feature type="transmembrane region" description="Helical" evidence="6">
    <location>
        <begin position="130"/>
        <end position="150"/>
    </location>
</feature>
<protein>
    <submittedName>
        <fullName evidence="9">MFS transporter</fullName>
    </submittedName>
    <submittedName>
        <fullName evidence="8">Transporter YycB</fullName>
    </submittedName>
</protein>
<name>A0A0K9YQ75_9BACL</name>
<feature type="transmembrane region" description="Helical" evidence="6">
    <location>
        <begin position="71"/>
        <end position="90"/>
    </location>
</feature>
<evidence type="ECO:0000313" key="10">
    <source>
        <dbReference type="Proteomes" id="UP000036834"/>
    </source>
</evidence>
<dbReference type="OrthoDB" id="9797740at2"/>
<dbReference type="AlphaFoldDB" id="A0A0K9YQ75"/>
<keyword evidence="11" id="KW-1185">Reference proteome</keyword>
<dbReference type="SUPFAM" id="SSF103473">
    <property type="entry name" value="MFS general substrate transporter"/>
    <property type="match status" value="1"/>
</dbReference>
<evidence type="ECO:0000256" key="4">
    <source>
        <dbReference type="ARBA" id="ARBA00022989"/>
    </source>
</evidence>
<reference evidence="8 11" key="3">
    <citation type="submission" date="2019-06" db="EMBL/GenBank/DDBJ databases">
        <title>Whole genome shotgun sequence of Brevibacillus reuszeri NBRC 15719.</title>
        <authorList>
            <person name="Hosoyama A."/>
            <person name="Uohara A."/>
            <person name="Ohji S."/>
            <person name="Ichikawa N."/>
        </authorList>
    </citation>
    <scope>NUCLEOTIDE SEQUENCE [LARGE SCALE GENOMIC DNA]</scope>
    <source>
        <strain evidence="8 11">NBRC 15719</strain>
    </source>
</reference>
<feature type="transmembrane region" description="Helical" evidence="6">
    <location>
        <begin position="291"/>
        <end position="312"/>
    </location>
</feature>
<feature type="transmembrane region" description="Helical" evidence="6">
    <location>
        <begin position="357"/>
        <end position="375"/>
    </location>
</feature>
<feature type="transmembrane region" description="Helical" evidence="6">
    <location>
        <begin position="96"/>
        <end position="118"/>
    </location>
</feature>
<gene>
    <name evidence="8" type="primary">yycB_1</name>
    <name evidence="9" type="ORF">ADS79_18640</name>
    <name evidence="8" type="ORF">BRE01_06150</name>
</gene>
<feature type="transmembrane region" description="Helical" evidence="6">
    <location>
        <begin position="267"/>
        <end position="285"/>
    </location>
</feature>
<dbReference type="Pfam" id="PF07690">
    <property type="entry name" value="MFS_1"/>
    <property type="match status" value="1"/>
</dbReference>
<organism evidence="9 10">
    <name type="scientific">Brevibacillus reuszeri</name>
    <dbReference type="NCBI Taxonomy" id="54915"/>
    <lineage>
        <taxon>Bacteria</taxon>
        <taxon>Bacillati</taxon>
        <taxon>Bacillota</taxon>
        <taxon>Bacilli</taxon>
        <taxon>Bacillales</taxon>
        <taxon>Paenibacillaceae</taxon>
        <taxon>Brevibacillus</taxon>
    </lineage>
</organism>
<feature type="domain" description="Major facilitator superfamily (MFS) profile" evidence="7">
    <location>
        <begin position="1"/>
        <end position="376"/>
    </location>
</feature>
<keyword evidence="5 6" id="KW-0472">Membrane</keyword>
<keyword evidence="4 6" id="KW-1133">Transmembrane helix</keyword>
<reference evidence="10" key="1">
    <citation type="submission" date="2015-07" db="EMBL/GenBank/DDBJ databases">
        <title>Genome sequencing project for genomic taxonomy and phylogenomics of Bacillus-like bacteria.</title>
        <authorList>
            <person name="Liu B."/>
            <person name="Wang J."/>
            <person name="Zhu Y."/>
            <person name="Liu G."/>
            <person name="Chen Q."/>
            <person name="Chen Z."/>
            <person name="Lan J."/>
            <person name="Che J."/>
            <person name="Ge C."/>
            <person name="Shi H."/>
            <person name="Pan Z."/>
            <person name="Liu X."/>
        </authorList>
    </citation>
    <scope>NUCLEOTIDE SEQUENCE [LARGE SCALE GENOMIC DNA]</scope>
    <source>
        <strain evidence="10">DSM 9887</strain>
    </source>
</reference>
<feature type="transmembrane region" description="Helical" evidence="6">
    <location>
        <begin position="39"/>
        <end position="59"/>
    </location>
</feature>
<keyword evidence="3 6" id="KW-0812">Transmembrane</keyword>
<evidence type="ECO:0000259" key="7">
    <source>
        <dbReference type="PROSITE" id="PS50850"/>
    </source>
</evidence>
<dbReference type="InterPro" id="IPR020846">
    <property type="entry name" value="MFS_dom"/>
</dbReference>
<comment type="caution">
    <text evidence="9">The sequence shown here is derived from an EMBL/GenBank/DDBJ whole genome shotgun (WGS) entry which is preliminary data.</text>
</comment>
<dbReference type="GO" id="GO:0022857">
    <property type="term" value="F:transmembrane transporter activity"/>
    <property type="evidence" value="ECO:0007669"/>
    <property type="project" value="InterPro"/>
</dbReference>
<dbReference type="PATRIC" id="fig|54915.3.peg.2825"/>
<feature type="transmembrane region" description="Helical" evidence="6">
    <location>
        <begin position="239"/>
        <end position="260"/>
    </location>
</feature>
<dbReference type="GO" id="GO:0005886">
    <property type="term" value="C:plasma membrane"/>
    <property type="evidence" value="ECO:0007669"/>
    <property type="project" value="UniProtKB-SubCell"/>
</dbReference>
<proteinExistence type="predicted"/>
<dbReference type="InterPro" id="IPR052524">
    <property type="entry name" value="MFS_Cyanate_Porter"/>
</dbReference>
<dbReference type="RefSeq" id="WP_049739894.1">
    <property type="nucleotide sequence ID" value="NZ_BJON01000002.1"/>
</dbReference>
<evidence type="ECO:0000256" key="6">
    <source>
        <dbReference type="SAM" id="Phobius"/>
    </source>
</evidence>
<dbReference type="Proteomes" id="UP000036834">
    <property type="component" value="Unassembled WGS sequence"/>
</dbReference>
<comment type="subcellular location">
    <subcellularLocation>
        <location evidence="1">Cell membrane</location>
        <topology evidence="1">Multi-pass membrane protein</topology>
    </subcellularLocation>
</comment>
<dbReference type="Gene3D" id="1.20.1250.20">
    <property type="entry name" value="MFS general substrate transporter like domains"/>
    <property type="match status" value="1"/>
</dbReference>
<evidence type="ECO:0000256" key="5">
    <source>
        <dbReference type="ARBA" id="ARBA00023136"/>
    </source>
</evidence>
<evidence type="ECO:0000313" key="8">
    <source>
        <dbReference type="EMBL" id="GED66913.1"/>
    </source>
</evidence>
<evidence type="ECO:0000313" key="11">
    <source>
        <dbReference type="Proteomes" id="UP000319578"/>
    </source>
</evidence>
<dbReference type="PROSITE" id="PS50850">
    <property type="entry name" value="MFS"/>
    <property type="match status" value="1"/>
</dbReference>
<dbReference type="PANTHER" id="PTHR23523:SF2">
    <property type="entry name" value="2-NITROIMIDAZOLE TRANSPORTER"/>
    <property type="match status" value="1"/>
</dbReference>
<evidence type="ECO:0000313" key="9">
    <source>
        <dbReference type="EMBL" id="KNB70864.1"/>
    </source>
</evidence>
<keyword evidence="2" id="KW-0813">Transport</keyword>
<sequence length="392" mass="42740">MKFVYLIVVLFFISLNLRPSITSIGPLLDLIQRDLNMNGVAVSMLTTLPVFCMGLFSVLAIRFNRRIGIEWSLLIAMLCILAATFMRIYVSEPILLVSTALFAGIGIGIAGPLVSGFIRKHFPQRPFMASVYSVSMVIGAAVASSLSVPLFHQLNDSWQKSLSFWSILALIAAVLLVPLVKSEKRGLPSGQPQKVSVRDRRVRVLMIFFGCMAAMFYSITAWLAPIVQTMGFPRSESGYILTLFTLIQIPVSFLIPFLAGKYQQKKLWLLICCASEFIGVSLLLAGASPVVATLFLGLGAGGLFPLALLLPIQESNNAEEATAWAAMTQFVGYLLGSFGPLLVGFTKDMFHSFTPALAGMLVVIALMTLTVLQIGKNSATRIKQKENSSRSQ</sequence>
<evidence type="ECO:0000256" key="3">
    <source>
        <dbReference type="ARBA" id="ARBA00022692"/>
    </source>
</evidence>
<evidence type="ECO:0000256" key="1">
    <source>
        <dbReference type="ARBA" id="ARBA00004651"/>
    </source>
</evidence>
<dbReference type="InterPro" id="IPR011701">
    <property type="entry name" value="MFS"/>
</dbReference>
<dbReference type="PANTHER" id="PTHR23523">
    <property type="match status" value="1"/>
</dbReference>
<feature type="transmembrane region" description="Helical" evidence="6">
    <location>
        <begin position="202"/>
        <end position="227"/>
    </location>
</feature>
<dbReference type="InterPro" id="IPR036259">
    <property type="entry name" value="MFS_trans_sf"/>
</dbReference>
<feature type="transmembrane region" description="Helical" evidence="6">
    <location>
        <begin position="162"/>
        <end position="181"/>
    </location>
</feature>
<accession>A0A0K9YQ75</accession>
<dbReference type="EMBL" id="LGIQ01000009">
    <property type="protein sequence ID" value="KNB70864.1"/>
    <property type="molecule type" value="Genomic_DNA"/>
</dbReference>
<dbReference type="EMBL" id="BJON01000002">
    <property type="protein sequence ID" value="GED66913.1"/>
    <property type="molecule type" value="Genomic_DNA"/>
</dbReference>